<organism evidence="1 2">
    <name type="scientific">Paenibacillus prosopidis</name>
    <dbReference type="NCBI Taxonomy" id="630520"/>
    <lineage>
        <taxon>Bacteria</taxon>
        <taxon>Bacillati</taxon>
        <taxon>Bacillota</taxon>
        <taxon>Bacilli</taxon>
        <taxon>Bacillales</taxon>
        <taxon>Paenibacillaceae</taxon>
        <taxon>Paenibacillus</taxon>
    </lineage>
</organism>
<name>A0A368VQU6_9BACL</name>
<gene>
    <name evidence="1" type="ORF">DFP97_12293</name>
</gene>
<evidence type="ECO:0008006" key="3">
    <source>
        <dbReference type="Google" id="ProtNLM"/>
    </source>
</evidence>
<evidence type="ECO:0000313" key="1">
    <source>
        <dbReference type="EMBL" id="RCW41657.1"/>
    </source>
</evidence>
<sequence>MFNKALAEILTVYFLILYLFQPPLHELFNVRSNAVEIVLNQGIAKAASLDNGYFTPEIIQEMKDTLRVKFFIPESSVTFTGTNVPMPRGEYIEGTLKVKASPLWIFQNLAGSDNAPKYITRHATMMSEYMER</sequence>
<dbReference type="EMBL" id="QPJD01000022">
    <property type="protein sequence ID" value="RCW41657.1"/>
    <property type="molecule type" value="Genomic_DNA"/>
</dbReference>
<comment type="caution">
    <text evidence="1">The sequence shown here is derived from an EMBL/GenBank/DDBJ whole genome shotgun (WGS) entry which is preliminary data.</text>
</comment>
<accession>A0A368VQU6</accession>
<dbReference type="AlphaFoldDB" id="A0A368VQU6"/>
<dbReference type="RefSeq" id="WP_114383752.1">
    <property type="nucleotide sequence ID" value="NZ_QPJD01000022.1"/>
</dbReference>
<evidence type="ECO:0000313" key="2">
    <source>
        <dbReference type="Proteomes" id="UP000252415"/>
    </source>
</evidence>
<proteinExistence type="predicted"/>
<keyword evidence="2" id="KW-1185">Reference proteome</keyword>
<protein>
    <recommendedName>
        <fullName evidence="3">TadE-like protein</fullName>
    </recommendedName>
</protein>
<dbReference type="Proteomes" id="UP000252415">
    <property type="component" value="Unassembled WGS sequence"/>
</dbReference>
<dbReference type="OrthoDB" id="2907724at2"/>
<reference evidence="1 2" key="1">
    <citation type="submission" date="2018-07" db="EMBL/GenBank/DDBJ databases">
        <title>Genomic Encyclopedia of Type Strains, Phase III (KMG-III): the genomes of soil and plant-associated and newly described type strains.</title>
        <authorList>
            <person name="Whitman W."/>
        </authorList>
    </citation>
    <scope>NUCLEOTIDE SEQUENCE [LARGE SCALE GENOMIC DNA]</scope>
    <source>
        <strain evidence="1 2">CECT 7506</strain>
    </source>
</reference>